<comment type="caution">
    <text evidence="1">The sequence shown here is derived from an EMBL/GenBank/DDBJ whole genome shotgun (WGS) entry which is preliminary data.</text>
</comment>
<keyword evidence="2" id="KW-1185">Reference proteome</keyword>
<accession>A0AAD1Y193</accession>
<dbReference type="Proteomes" id="UP001295684">
    <property type="component" value="Unassembled WGS sequence"/>
</dbReference>
<reference evidence="1" key="1">
    <citation type="submission" date="2023-07" db="EMBL/GenBank/DDBJ databases">
        <authorList>
            <consortium name="AG Swart"/>
            <person name="Singh M."/>
            <person name="Singh A."/>
            <person name="Seah K."/>
            <person name="Emmerich C."/>
        </authorList>
    </citation>
    <scope>NUCLEOTIDE SEQUENCE</scope>
    <source>
        <strain evidence="1">DP1</strain>
    </source>
</reference>
<dbReference type="AlphaFoldDB" id="A0AAD1Y193"/>
<sequence length="169" mass="19591">MESLPSIDSSEKKFLDFLIRFVCSTAPKHLFTNLDKISKHMLDKMEPLDDENLYRKQYGNLKECVLAGEGIMQVFKLDGTSFRLQKHDHLIACNDAGLISDDVWEEYLAAYDIYMDNFLKIVKRTKNNICKKCDKRYHTSAGKDCPEGDNCEPSYDFELDEDVLKCKIE</sequence>
<protein>
    <submittedName>
        <fullName evidence="1">Uncharacterized protein</fullName>
    </submittedName>
</protein>
<dbReference type="EMBL" id="CAMPGE010025151">
    <property type="protein sequence ID" value="CAI2382935.1"/>
    <property type="molecule type" value="Genomic_DNA"/>
</dbReference>
<proteinExistence type="predicted"/>
<organism evidence="1 2">
    <name type="scientific">Euplotes crassus</name>
    <dbReference type="NCBI Taxonomy" id="5936"/>
    <lineage>
        <taxon>Eukaryota</taxon>
        <taxon>Sar</taxon>
        <taxon>Alveolata</taxon>
        <taxon>Ciliophora</taxon>
        <taxon>Intramacronucleata</taxon>
        <taxon>Spirotrichea</taxon>
        <taxon>Hypotrichia</taxon>
        <taxon>Euplotida</taxon>
        <taxon>Euplotidae</taxon>
        <taxon>Moneuplotes</taxon>
    </lineage>
</organism>
<name>A0AAD1Y193_EUPCR</name>
<evidence type="ECO:0000313" key="2">
    <source>
        <dbReference type="Proteomes" id="UP001295684"/>
    </source>
</evidence>
<gene>
    <name evidence="1" type="ORF">ECRASSUSDP1_LOCUS24425</name>
</gene>
<evidence type="ECO:0000313" key="1">
    <source>
        <dbReference type="EMBL" id="CAI2382935.1"/>
    </source>
</evidence>